<dbReference type="STRING" id="1891224.BBP83_01730"/>
<keyword evidence="3" id="KW-1185">Reference proteome</keyword>
<feature type="domain" description="AB hydrolase-1" evidence="1">
    <location>
        <begin position="22"/>
        <end position="269"/>
    </location>
</feature>
<organism evidence="2 3">
    <name type="scientific">Acinetobacter celticus</name>
    <dbReference type="NCBI Taxonomy" id="1891224"/>
    <lineage>
        <taxon>Bacteria</taxon>
        <taxon>Pseudomonadati</taxon>
        <taxon>Pseudomonadota</taxon>
        <taxon>Gammaproteobacteria</taxon>
        <taxon>Moraxellales</taxon>
        <taxon>Moraxellaceae</taxon>
        <taxon>Acinetobacter</taxon>
    </lineage>
</organism>
<dbReference type="InterPro" id="IPR000073">
    <property type="entry name" value="AB_hydrolase_1"/>
</dbReference>
<dbReference type="OrthoDB" id="9780765at2"/>
<protein>
    <submittedName>
        <fullName evidence="2">Alpha/beta hydrolase</fullName>
    </submittedName>
</protein>
<dbReference type="Gene3D" id="3.40.50.1820">
    <property type="entry name" value="alpha/beta hydrolase"/>
    <property type="match status" value="1"/>
</dbReference>
<dbReference type="InterPro" id="IPR029058">
    <property type="entry name" value="AB_hydrolase_fold"/>
</dbReference>
<dbReference type="Pfam" id="PF00561">
    <property type="entry name" value="Abhydrolase_1"/>
    <property type="match status" value="1"/>
</dbReference>
<comment type="caution">
    <text evidence="2">The sequence shown here is derived from an EMBL/GenBank/DDBJ whole genome shotgun (WGS) entry which is preliminary data.</text>
</comment>
<dbReference type="GO" id="GO:0016020">
    <property type="term" value="C:membrane"/>
    <property type="evidence" value="ECO:0007669"/>
    <property type="project" value="TreeGrafter"/>
</dbReference>
<dbReference type="GO" id="GO:0016787">
    <property type="term" value="F:hydrolase activity"/>
    <property type="evidence" value="ECO:0007669"/>
    <property type="project" value="UniProtKB-KW"/>
</dbReference>
<proteinExistence type="predicted"/>
<keyword evidence="2" id="KW-0378">Hydrolase</keyword>
<sequence>MNAGDVQLSIYEWRKSSSHLHTIVFIHGYPDDASVWNQLAEQLALTHHVVSYDVRGTGLSTAPLSRKGYAFEYLIADLEHVIQHVSPNKKVHLVGHDWGALQGWEAVFDPNIQHKIQSYTALAPSLDHVRAWFHQQLRSLQPRQQFIAVKQLLSSSYMAFFNLPFIPELSWKVALAKRWPSILSRLEKVDIETAPHQLRNGVNGLELYRNNLFNHLFFPKNRMTSVPVHLLSMTQDPFVPQHLLIGLEKSTNAQFQRTDIEAGHWGILSQPQGIAESMTNFIQQFKLAKVA</sequence>
<dbReference type="InterPro" id="IPR050266">
    <property type="entry name" value="AB_hydrolase_sf"/>
</dbReference>
<evidence type="ECO:0000313" key="2">
    <source>
        <dbReference type="EMBL" id="ODA14546.1"/>
    </source>
</evidence>
<name>A0A1C3D0H1_9GAMM</name>
<evidence type="ECO:0000259" key="1">
    <source>
        <dbReference type="Pfam" id="PF00561"/>
    </source>
</evidence>
<dbReference type="AlphaFoldDB" id="A0A1C3D0H1"/>
<dbReference type="PANTHER" id="PTHR43798">
    <property type="entry name" value="MONOACYLGLYCEROL LIPASE"/>
    <property type="match status" value="1"/>
</dbReference>
<dbReference type="Proteomes" id="UP000186553">
    <property type="component" value="Unassembled WGS sequence"/>
</dbReference>
<dbReference type="EMBL" id="MBDL01000001">
    <property type="protein sequence ID" value="ODA14546.1"/>
    <property type="molecule type" value="Genomic_DNA"/>
</dbReference>
<dbReference type="PANTHER" id="PTHR43798:SF33">
    <property type="entry name" value="HYDROLASE, PUTATIVE (AFU_ORTHOLOGUE AFUA_2G14860)-RELATED"/>
    <property type="match status" value="1"/>
</dbReference>
<accession>A0A1C3D0H1</accession>
<dbReference type="SUPFAM" id="SSF53474">
    <property type="entry name" value="alpha/beta-Hydrolases"/>
    <property type="match status" value="1"/>
</dbReference>
<evidence type="ECO:0000313" key="3">
    <source>
        <dbReference type="Proteomes" id="UP000186553"/>
    </source>
</evidence>
<reference evidence="2 3" key="1">
    <citation type="submission" date="2016-07" db="EMBL/GenBank/DDBJ databases">
        <title>Acinetobacter sp. ANC 4603.</title>
        <authorList>
            <person name="Radolfova-Krizova L."/>
            <person name="Nemec A."/>
        </authorList>
    </citation>
    <scope>NUCLEOTIDE SEQUENCE [LARGE SCALE GENOMIC DNA]</scope>
    <source>
        <strain evidence="2 3">ANC 4603</strain>
    </source>
</reference>
<gene>
    <name evidence="2" type="ORF">BBP83_01730</name>
</gene>